<dbReference type="GO" id="GO:0003723">
    <property type="term" value="F:RNA binding"/>
    <property type="evidence" value="ECO:0007669"/>
    <property type="project" value="InterPro"/>
</dbReference>
<keyword evidence="10" id="KW-1185">Reference proteome</keyword>
<feature type="domain" description="RlmI-like PUA" evidence="8">
    <location>
        <begin position="14"/>
        <end position="68"/>
    </location>
</feature>
<organism evidence="9 10">
    <name type="scientific">Haliangium ochraceum (strain DSM 14365 / JCM 11303 / SMP-2)</name>
    <dbReference type="NCBI Taxonomy" id="502025"/>
    <lineage>
        <taxon>Bacteria</taxon>
        <taxon>Pseudomonadati</taxon>
        <taxon>Myxococcota</taxon>
        <taxon>Polyangia</taxon>
        <taxon>Haliangiales</taxon>
        <taxon>Kofleriaceae</taxon>
        <taxon>Haliangium</taxon>
    </lineage>
</organism>
<gene>
    <name evidence="9" type="ordered locus">Hoch_3385</name>
</gene>
<dbReference type="GO" id="GO:0005737">
    <property type="term" value="C:cytoplasm"/>
    <property type="evidence" value="ECO:0007669"/>
    <property type="project" value="UniProtKB-SubCell"/>
</dbReference>
<dbReference type="CDD" id="cd11572">
    <property type="entry name" value="RlmI_M_like"/>
    <property type="match status" value="1"/>
</dbReference>
<accession>D0LV46</accession>
<dbReference type="Pfam" id="PF17785">
    <property type="entry name" value="PUA_3"/>
    <property type="match status" value="1"/>
</dbReference>
<dbReference type="GO" id="GO:0032259">
    <property type="term" value="P:methylation"/>
    <property type="evidence" value="ECO:0007669"/>
    <property type="project" value="UniProtKB-KW"/>
</dbReference>
<evidence type="ECO:0000313" key="10">
    <source>
        <dbReference type="Proteomes" id="UP000001880"/>
    </source>
</evidence>
<dbReference type="KEGG" id="hoh:Hoch_3385"/>
<dbReference type="InterPro" id="IPR029063">
    <property type="entry name" value="SAM-dependent_MTases_sf"/>
</dbReference>
<dbReference type="Gene3D" id="3.40.50.150">
    <property type="entry name" value="Vaccinia Virus protein VP39"/>
    <property type="match status" value="1"/>
</dbReference>
<dbReference type="InterPro" id="IPR041532">
    <property type="entry name" value="RlmI-like_PUA"/>
</dbReference>
<evidence type="ECO:0000313" key="9">
    <source>
        <dbReference type="EMBL" id="ACY15887.1"/>
    </source>
</evidence>
<dbReference type="Gene3D" id="3.30.750.80">
    <property type="entry name" value="RNA methyltransferase domain (HRMD) like"/>
    <property type="match status" value="1"/>
</dbReference>
<keyword evidence="2" id="KW-0963">Cytoplasm</keyword>
<evidence type="ECO:0000256" key="5">
    <source>
        <dbReference type="ARBA" id="ARBA00022691"/>
    </source>
</evidence>
<dbReference type="PANTHER" id="PTHR42873:SF1">
    <property type="entry name" value="S-ADENOSYLMETHIONINE-DEPENDENT METHYLTRANSFERASE DOMAIN-CONTAINING PROTEIN"/>
    <property type="match status" value="1"/>
</dbReference>
<dbReference type="PROSITE" id="PS50890">
    <property type="entry name" value="PUA"/>
    <property type="match status" value="1"/>
</dbReference>
<dbReference type="Pfam" id="PF10672">
    <property type="entry name" value="Methyltrans_SAM"/>
    <property type="match status" value="1"/>
</dbReference>
<dbReference type="PANTHER" id="PTHR42873">
    <property type="entry name" value="RIBOSOMAL RNA LARGE SUBUNIT METHYLTRANSFERASE"/>
    <property type="match status" value="1"/>
</dbReference>
<protein>
    <submittedName>
        <fullName evidence="9">Putative RNA methylase</fullName>
    </submittedName>
</protein>
<evidence type="ECO:0000256" key="4">
    <source>
        <dbReference type="ARBA" id="ARBA00022679"/>
    </source>
</evidence>
<dbReference type="SUPFAM" id="SSF53335">
    <property type="entry name" value="S-adenosyl-L-methionine-dependent methyltransferases"/>
    <property type="match status" value="1"/>
</dbReference>
<dbReference type="InterPro" id="IPR019614">
    <property type="entry name" value="SAM-dep_methyl-trfase"/>
</dbReference>
<dbReference type="SUPFAM" id="SSF88697">
    <property type="entry name" value="PUA domain-like"/>
    <property type="match status" value="1"/>
</dbReference>
<evidence type="ECO:0000256" key="2">
    <source>
        <dbReference type="ARBA" id="ARBA00022490"/>
    </source>
</evidence>
<dbReference type="Proteomes" id="UP000001880">
    <property type="component" value="Chromosome"/>
</dbReference>
<dbReference type="GO" id="GO:0008168">
    <property type="term" value="F:methyltransferase activity"/>
    <property type="evidence" value="ECO:0007669"/>
    <property type="project" value="UniProtKB-KW"/>
</dbReference>
<feature type="domain" description="S-adenosylmethionine-dependent methyltransferase" evidence="7">
    <location>
        <begin position="200"/>
        <end position="384"/>
    </location>
</feature>
<dbReference type="OrthoDB" id="9805492at2"/>
<dbReference type="Gene3D" id="2.30.130.10">
    <property type="entry name" value="PUA domain"/>
    <property type="match status" value="1"/>
</dbReference>
<reference evidence="9 10" key="1">
    <citation type="journal article" date="2010" name="Stand. Genomic Sci.">
        <title>Complete genome sequence of Haliangium ochraceum type strain (SMP-2).</title>
        <authorList>
            <consortium name="US DOE Joint Genome Institute (JGI-PGF)"/>
            <person name="Ivanova N."/>
            <person name="Daum C."/>
            <person name="Lang E."/>
            <person name="Abt B."/>
            <person name="Kopitz M."/>
            <person name="Saunders E."/>
            <person name="Lapidus A."/>
            <person name="Lucas S."/>
            <person name="Glavina Del Rio T."/>
            <person name="Nolan M."/>
            <person name="Tice H."/>
            <person name="Copeland A."/>
            <person name="Cheng J.F."/>
            <person name="Chen F."/>
            <person name="Bruce D."/>
            <person name="Goodwin L."/>
            <person name="Pitluck S."/>
            <person name="Mavromatis K."/>
            <person name="Pati A."/>
            <person name="Mikhailova N."/>
            <person name="Chen A."/>
            <person name="Palaniappan K."/>
            <person name="Land M."/>
            <person name="Hauser L."/>
            <person name="Chang Y.J."/>
            <person name="Jeffries C.D."/>
            <person name="Detter J.C."/>
            <person name="Brettin T."/>
            <person name="Rohde M."/>
            <person name="Goker M."/>
            <person name="Bristow J."/>
            <person name="Markowitz V."/>
            <person name="Eisen J.A."/>
            <person name="Hugenholtz P."/>
            <person name="Kyrpides N.C."/>
            <person name="Klenk H.P."/>
        </authorList>
    </citation>
    <scope>NUCLEOTIDE SEQUENCE [LARGE SCALE GENOMIC DNA]</scope>
    <source>
        <strain evidence="10">DSM 14365 / CIP 107738 / JCM 11303 / AJ 13395 / SMP-2</strain>
    </source>
</reference>
<keyword evidence="3 9" id="KW-0489">Methyltransferase</keyword>
<evidence type="ECO:0000256" key="6">
    <source>
        <dbReference type="ARBA" id="ARBA00038091"/>
    </source>
</evidence>
<keyword evidence="5" id="KW-0949">S-adenosyl-L-methionine</keyword>
<dbReference type="STRING" id="502025.Hoch_3385"/>
<dbReference type="HOGENOM" id="CLU_014042_0_0_7"/>
<dbReference type="RefSeq" id="WP_012828487.1">
    <property type="nucleotide sequence ID" value="NC_013440.1"/>
</dbReference>
<evidence type="ECO:0000256" key="3">
    <source>
        <dbReference type="ARBA" id="ARBA00022603"/>
    </source>
</evidence>
<keyword evidence="4" id="KW-0808">Transferase</keyword>
<evidence type="ECO:0000259" key="7">
    <source>
        <dbReference type="Pfam" id="PF10672"/>
    </source>
</evidence>
<evidence type="ECO:0000256" key="1">
    <source>
        <dbReference type="ARBA" id="ARBA00004496"/>
    </source>
</evidence>
<dbReference type="AlphaFoldDB" id="D0LV46"/>
<comment type="subcellular location">
    <subcellularLocation>
        <location evidence="1">Cytoplasm</location>
    </subcellularLocation>
</comment>
<proteinExistence type="inferred from homology"/>
<comment type="similarity">
    <text evidence="6">Belongs to the methyltransferase superfamily. RlmI family.</text>
</comment>
<sequence>MTGRPARALVKDLRERIRLGHPWIYERALARARADIGPGALVSITHGGDDIAIGFADPGSPIAVRVLASARGVRADRAERALWAAEDAFGGAWAAERAEQAARVRTADPRLAGLDGMRLVHGENDYMPGLVIDRYADTGVVMFDGPGAAGFWEPRIDGVCEGLRRGGVELARLWARPLPRVERGGAGRVLRGDAPPARIPIHEGEARFEVDVRAGQKTGFFLDQRRNRMLVGELAAGAEVLNLYAYTGGFSVHAALGGAQRVSSVDIARPAIASARDNFALNGLDPDAHEFAAEDALAFLERVQQRGRRFDLVIVDPPSFAPSERAKPKALRAYGKVNELALRVVAAGGTLVSASCSSHVGGADMSEMLAQAAARAGRVVRIVEQRGADRDHPVRPGFPEGEYLQALFLSVA</sequence>
<evidence type="ECO:0000259" key="8">
    <source>
        <dbReference type="Pfam" id="PF17785"/>
    </source>
</evidence>
<dbReference type="CDD" id="cd02440">
    <property type="entry name" value="AdoMet_MTases"/>
    <property type="match status" value="1"/>
</dbReference>
<dbReference type="CDD" id="cd21153">
    <property type="entry name" value="PUA_RlmI"/>
    <property type="match status" value="1"/>
</dbReference>
<dbReference type="EMBL" id="CP001804">
    <property type="protein sequence ID" value="ACY15887.1"/>
    <property type="molecule type" value="Genomic_DNA"/>
</dbReference>
<dbReference type="InterPro" id="IPR036974">
    <property type="entry name" value="PUA_sf"/>
</dbReference>
<name>D0LV46_HALO1</name>
<dbReference type="InterPro" id="IPR015947">
    <property type="entry name" value="PUA-like_sf"/>
</dbReference>
<dbReference type="eggNOG" id="COG1092">
    <property type="taxonomic scope" value="Bacteria"/>
</dbReference>